<evidence type="ECO:0000313" key="1">
    <source>
        <dbReference type="EMBL" id="KAH7855723.1"/>
    </source>
</evidence>
<keyword evidence="2" id="KW-1185">Reference proteome</keyword>
<name>A0ACB7YQE7_9ERIC</name>
<reference evidence="1 2" key="1">
    <citation type="journal article" date="2021" name="Hortic Res">
        <title>High-quality reference genome and annotation aids understanding of berry development for evergreen blueberry (Vaccinium darrowii).</title>
        <authorList>
            <person name="Yu J."/>
            <person name="Hulse-Kemp A.M."/>
            <person name="Babiker E."/>
            <person name="Staton M."/>
        </authorList>
    </citation>
    <scope>NUCLEOTIDE SEQUENCE [LARGE SCALE GENOMIC DNA]</scope>
    <source>
        <strain evidence="2">cv. NJ 8807/NJ 8810</strain>
        <tissue evidence="1">Young leaf</tissue>
    </source>
</reference>
<gene>
    <name evidence="1" type="ORF">Vadar_028137</name>
</gene>
<organism evidence="1 2">
    <name type="scientific">Vaccinium darrowii</name>
    <dbReference type="NCBI Taxonomy" id="229202"/>
    <lineage>
        <taxon>Eukaryota</taxon>
        <taxon>Viridiplantae</taxon>
        <taxon>Streptophyta</taxon>
        <taxon>Embryophyta</taxon>
        <taxon>Tracheophyta</taxon>
        <taxon>Spermatophyta</taxon>
        <taxon>Magnoliopsida</taxon>
        <taxon>eudicotyledons</taxon>
        <taxon>Gunneridae</taxon>
        <taxon>Pentapetalae</taxon>
        <taxon>asterids</taxon>
        <taxon>Ericales</taxon>
        <taxon>Ericaceae</taxon>
        <taxon>Vaccinioideae</taxon>
        <taxon>Vaccinieae</taxon>
        <taxon>Vaccinium</taxon>
    </lineage>
</organism>
<evidence type="ECO:0000313" key="2">
    <source>
        <dbReference type="Proteomes" id="UP000828048"/>
    </source>
</evidence>
<accession>A0ACB7YQE7</accession>
<proteinExistence type="predicted"/>
<sequence>MDRAEALVWEMEEEGIDAPIDIYHTMMDGYTMAGDEDKCLLVFRRLKYLVNFMHTCQTVAVGVEVVEAGEERRAEERRWERAAPVRRGGGGRLGEYVWRWVVPFYCL</sequence>
<comment type="caution">
    <text evidence="1">The sequence shown here is derived from an EMBL/GenBank/DDBJ whole genome shotgun (WGS) entry which is preliminary data.</text>
</comment>
<dbReference type="EMBL" id="CM037161">
    <property type="protein sequence ID" value="KAH7855723.1"/>
    <property type="molecule type" value="Genomic_DNA"/>
</dbReference>
<dbReference type="Proteomes" id="UP000828048">
    <property type="component" value="Chromosome 11"/>
</dbReference>
<protein>
    <submittedName>
        <fullName evidence="1">Uncharacterized protein</fullName>
    </submittedName>
</protein>